<evidence type="ECO:0000256" key="7">
    <source>
        <dbReference type="ARBA" id="ARBA00022801"/>
    </source>
</evidence>
<dbReference type="PANTHER" id="PTHR13710:SF105">
    <property type="entry name" value="ATP-DEPENDENT DNA HELICASE Q1"/>
    <property type="match status" value="1"/>
</dbReference>
<keyword evidence="12" id="KW-0233">DNA recombination</keyword>
<proteinExistence type="inferred from homology"/>
<dbReference type="GO" id="GO:0005737">
    <property type="term" value="C:cytoplasm"/>
    <property type="evidence" value="ECO:0007669"/>
    <property type="project" value="TreeGrafter"/>
</dbReference>
<organism evidence="20 21">
    <name type="scientific">Priestia taiwanensis</name>
    <dbReference type="NCBI Taxonomy" id="1347902"/>
    <lineage>
        <taxon>Bacteria</taxon>
        <taxon>Bacillati</taxon>
        <taxon>Bacillota</taxon>
        <taxon>Bacilli</taxon>
        <taxon>Bacillales</taxon>
        <taxon>Bacillaceae</taxon>
        <taxon>Priestia</taxon>
    </lineage>
</organism>
<dbReference type="InterPro" id="IPR027417">
    <property type="entry name" value="P-loop_NTPase"/>
</dbReference>
<dbReference type="GO" id="GO:0016787">
    <property type="term" value="F:hydrolase activity"/>
    <property type="evidence" value="ECO:0007669"/>
    <property type="project" value="UniProtKB-KW"/>
</dbReference>
<dbReference type="InterPro" id="IPR036388">
    <property type="entry name" value="WH-like_DNA-bd_sf"/>
</dbReference>
<dbReference type="InterPro" id="IPR029491">
    <property type="entry name" value="Helicase_HTH"/>
</dbReference>
<dbReference type="NCBIfam" id="TIGR01389">
    <property type="entry name" value="recQ"/>
    <property type="match status" value="1"/>
</dbReference>
<dbReference type="PANTHER" id="PTHR13710">
    <property type="entry name" value="DNA HELICASE RECQ FAMILY MEMBER"/>
    <property type="match status" value="1"/>
</dbReference>
<dbReference type="EMBL" id="BMFK01000001">
    <property type="protein sequence ID" value="GGE60570.1"/>
    <property type="molecule type" value="Genomic_DNA"/>
</dbReference>
<dbReference type="Gene3D" id="1.10.150.80">
    <property type="entry name" value="HRDC domain"/>
    <property type="match status" value="1"/>
</dbReference>
<keyword evidence="11" id="KW-0238">DNA-binding</keyword>
<evidence type="ECO:0000256" key="15">
    <source>
        <dbReference type="ARBA" id="ARBA00034617"/>
    </source>
</evidence>
<reference evidence="20" key="2">
    <citation type="submission" date="2020-09" db="EMBL/GenBank/DDBJ databases">
        <authorList>
            <person name="Sun Q."/>
            <person name="Zhou Y."/>
        </authorList>
    </citation>
    <scope>NUCLEOTIDE SEQUENCE</scope>
    <source>
        <strain evidence="20">CGMCC 1.12698</strain>
    </source>
</reference>
<dbReference type="InterPro" id="IPR032284">
    <property type="entry name" value="RecQ_Zn-bd"/>
</dbReference>
<accession>A0A917ALH3</accession>
<dbReference type="Pfam" id="PF00570">
    <property type="entry name" value="HRDC"/>
    <property type="match status" value="1"/>
</dbReference>
<dbReference type="Pfam" id="PF00270">
    <property type="entry name" value="DEAD"/>
    <property type="match status" value="1"/>
</dbReference>
<dbReference type="InterPro" id="IPR018982">
    <property type="entry name" value="RQC_domain"/>
</dbReference>
<evidence type="ECO:0000256" key="16">
    <source>
        <dbReference type="NCBIfam" id="TIGR01389"/>
    </source>
</evidence>
<dbReference type="InterPro" id="IPR004589">
    <property type="entry name" value="DNA_helicase_ATP-dep_RecQ"/>
</dbReference>
<evidence type="ECO:0000259" key="17">
    <source>
        <dbReference type="PROSITE" id="PS50967"/>
    </source>
</evidence>
<dbReference type="GO" id="GO:0003677">
    <property type="term" value="F:DNA binding"/>
    <property type="evidence" value="ECO:0007669"/>
    <property type="project" value="UniProtKB-KW"/>
</dbReference>
<dbReference type="GO" id="GO:0046872">
    <property type="term" value="F:metal ion binding"/>
    <property type="evidence" value="ECO:0007669"/>
    <property type="project" value="UniProtKB-KW"/>
</dbReference>
<dbReference type="CDD" id="cd18794">
    <property type="entry name" value="SF2_C_RecQ"/>
    <property type="match status" value="1"/>
</dbReference>
<dbReference type="Pfam" id="PF16124">
    <property type="entry name" value="RecQ_Zn_bind"/>
    <property type="match status" value="1"/>
</dbReference>
<dbReference type="SMART" id="SM00487">
    <property type="entry name" value="DEXDc"/>
    <property type="match status" value="1"/>
</dbReference>
<dbReference type="PROSITE" id="PS51192">
    <property type="entry name" value="HELICASE_ATP_BIND_1"/>
    <property type="match status" value="1"/>
</dbReference>
<keyword evidence="6" id="KW-0227">DNA damage</keyword>
<dbReference type="AlphaFoldDB" id="A0A917ALH3"/>
<keyword evidence="9" id="KW-0862">Zinc</keyword>
<dbReference type="Gene3D" id="1.10.10.10">
    <property type="entry name" value="Winged helix-like DNA-binding domain superfamily/Winged helix DNA-binding domain"/>
    <property type="match status" value="1"/>
</dbReference>
<comment type="caution">
    <text evidence="20">The sequence shown here is derived from an EMBL/GenBank/DDBJ whole genome shotgun (WGS) entry which is preliminary data.</text>
</comment>
<dbReference type="Pfam" id="PF14493">
    <property type="entry name" value="HTH_40"/>
    <property type="match status" value="1"/>
</dbReference>
<keyword evidence="10" id="KW-0067">ATP-binding</keyword>
<evidence type="ECO:0000256" key="5">
    <source>
        <dbReference type="ARBA" id="ARBA00022741"/>
    </source>
</evidence>
<dbReference type="GO" id="GO:0006310">
    <property type="term" value="P:DNA recombination"/>
    <property type="evidence" value="ECO:0007669"/>
    <property type="project" value="UniProtKB-UniRule"/>
</dbReference>
<keyword evidence="21" id="KW-1185">Reference proteome</keyword>
<dbReference type="GO" id="GO:0005524">
    <property type="term" value="F:ATP binding"/>
    <property type="evidence" value="ECO:0007669"/>
    <property type="project" value="UniProtKB-KW"/>
</dbReference>
<evidence type="ECO:0000313" key="20">
    <source>
        <dbReference type="EMBL" id="GGE60570.1"/>
    </source>
</evidence>
<sequence length="707" mass="80390">MFAKAQEMLQAYFGYESFRLGQEKTVSNVLSGNNTMCIMPTGGGKSICYQVPALVMEGTTLVISPLISLMKDQVDALEQVGVAATYINSSISGKEAYERMKGAKEGRYKLLYVAPERLDSIEFLEQIKDMHIPLIAVDEAHCISQWGHDFRPSYLHIHEVINSLPQQPIVLALTATATPQVQEDICRSLHIELDNTVMTSFERTNLAFSVIKGQDSNAYLFDYIHKNKNEAGIVYTATRKVADQLCDHLQKENIRVAKYHAGMSNAERMEQQDRFLNDEVEVMVATSAFGMGIDKSNIRYVIHYQLPKNMESYYQEAGRAGRDGLDSQCVLLYRSQDVQVQRFLVEQSANEGRFTSELEKLQQMVDYCHTEQCLQAYILHYFGEEHTESCGRCANCTDERTSMDVTKEAQMVLSCVIRTGQRFGKTMIAQVLTGSKNKKVLDFRFHELTTYGILSHKSVKEVNDFIEFLISEEYIRVEHGQFPTILVTPLGRDVLLGNILVQRKEALHIKQIVKDNPLFEELRHLRKEIADEENVPPFVIFSDQTLQDMCVRLPKTVNELLSVKGIGERKKEKYGERFVQVIHAFCEDNPTFQAESVEVPVKKERAKATNNSHLATYDLYKGGKTIQEIAVERGLSPYTIENHLVKCSEEGLEVDWLALVPKEYEVLIGQAAEKTGYGKEGLKAIKELLPEEITYTMIKAYLFAHRK</sequence>
<evidence type="ECO:0000259" key="19">
    <source>
        <dbReference type="PROSITE" id="PS51194"/>
    </source>
</evidence>
<dbReference type="CDD" id="cd17920">
    <property type="entry name" value="DEXHc_RecQ"/>
    <property type="match status" value="1"/>
</dbReference>
<dbReference type="FunFam" id="1.10.10.10:FF:000564">
    <property type="entry name" value="ATP-dependent DNA helicase RecQ"/>
    <property type="match status" value="1"/>
</dbReference>
<dbReference type="GO" id="GO:0006260">
    <property type="term" value="P:DNA replication"/>
    <property type="evidence" value="ECO:0007669"/>
    <property type="project" value="InterPro"/>
</dbReference>
<comment type="cofactor">
    <cofactor evidence="2">
        <name>Zn(2+)</name>
        <dbReference type="ChEBI" id="CHEBI:29105"/>
    </cofactor>
</comment>
<keyword evidence="8 20" id="KW-0347">Helicase</keyword>
<dbReference type="Gene3D" id="3.40.50.300">
    <property type="entry name" value="P-loop containing nucleotide triphosphate hydrolases"/>
    <property type="match status" value="2"/>
</dbReference>
<dbReference type="RefSeq" id="WP_188387189.1">
    <property type="nucleotide sequence ID" value="NZ_BMFK01000001.1"/>
</dbReference>
<name>A0A917ALH3_9BACI</name>
<evidence type="ECO:0000256" key="4">
    <source>
        <dbReference type="ARBA" id="ARBA00022723"/>
    </source>
</evidence>
<evidence type="ECO:0000259" key="18">
    <source>
        <dbReference type="PROSITE" id="PS51192"/>
    </source>
</evidence>
<dbReference type="FunFam" id="3.40.50.300:FF:001746">
    <property type="entry name" value="ATP-dependent DNA helicase recQ"/>
    <property type="match status" value="1"/>
</dbReference>
<keyword evidence="7" id="KW-0378">Hydrolase</keyword>
<dbReference type="SMART" id="SM00956">
    <property type="entry name" value="RQC"/>
    <property type="match status" value="1"/>
</dbReference>
<dbReference type="Pfam" id="PF09382">
    <property type="entry name" value="RQC"/>
    <property type="match status" value="1"/>
</dbReference>
<keyword evidence="14" id="KW-0413">Isomerase</keyword>
<evidence type="ECO:0000256" key="6">
    <source>
        <dbReference type="ARBA" id="ARBA00022763"/>
    </source>
</evidence>
<dbReference type="InterPro" id="IPR001650">
    <property type="entry name" value="Helicase_C-like"/>
</dbReference>
<dbReference type="EC" id="5.6.2.4" evidence="16"/>
<dbReference type="Pfam" id="PF00271">
    <property type="entry name" value="Helicase_C"/>
    <property type="match status" value="1"/>
</dbReference>
<comment type="cofactor">
    <cofactor evidence="1">
        <name>Mg(2+)</name>
        <dbReference type="ChEBI" id="CHEBI:18420"/>
    </cofactor>
</comment>
<dbReference type="SUPFAM" id="SSF52540">
    <property type="entry name" value="P-loop containing nucleoside triphosphate hydrolases"/>
    <property type="match status" value="1"/>
</dbReference>
<reference evidence="20" key="1">
    <citation type="journal article" date="2014" name="Int. J. Syst. Evol. Microbiol.">
        <title>Complete genome sequence of Corynebacterium casei LMG S-19264T (=DSM 44701T), isolated from a smear-ripened cheese.</title>
        <authorList>
            <consortium name="US DOE Joint Genome Institute (JGI-PGF)"/>
            <person name="Walter F."/>
            <person name="Albersmeier A."/>
            <person name="Kalinowski J."/>
            <person name="Ruckert C."/>
        </authorList>
    </citation>
    <scope>NUCLEOTIDE SEQUENCE</scope>
    <source>
        <strain evidence="20">CGMCC 1.12698</strain>
    </source>
</reference>
<evidence type="ECO:0000256" key="10">
    <source>
        <dbReference type="ARBA" id="ARBA00022840"/>
    </source>
</evidence>
<evidence type="ECO:0000256" key="11">
    <source>
        <dbReference type="ARBA" id="ARBA00023125"/>
    </source>
</evidence>
<keyword evidence="5" id="KW-0547">Nucleotide-binding</keyword>
<evidence type="ECO:0000256" key="2">
    <source>
        <dbReference type="ARBA" id="ARBA00001947"/>
    </source>
</evidence>
<dbReference type="FunFam" id="3.40.50.300:FF:000296">
    <property type="entry name" value="ATP-dependent DNA helicase RecQ"/>
    <property type="match status" value="1"/>
</dbReference>
<dbReference type="GO" id="GO:0009378">
    <property type="term" value="F:four-way junction helicase activity"/>
    <property type="evidence" value="ECO:0007669"/>
    <property type="project" value="TreeGrafter"/>
</dbReference>
<dbReference type="InterPro" id="IPR036390">
    <property type="entry name" value="WH_DNA-bd_sf"/>
</dbReference>
<evidence type="ECO:0000256" key="13">
    <source>
        <dbReference type="ARBA" id="ARBA00023204"/>
    </source>
</evidence>
<evidence type="ECO:0000256" key="1">
    <source>
        <dbReference type="ARBA" id="ARBA00001946"/>
    </source>
</evidence>
<dbReference type="SUPFAM" id="SSF47819">
    <property type="entry name" value="HRDC-like"/>
    <property type="match status" value="1"/>
</dbReference>
<feature type="domain" description="Helicase C-terminal" evidence="19">
    <location>
        <begin position="219"/>
        <end position="366"/>
    </location>
</feature>
<dbReference type="FunFam" id="1.10.150.80:FF:000002">
    <property type="entry name" value="ATP-dependent DNA helicase RecQ"/>
    <property type="match status" value="1"/>
</dbReference>
<feature type="domain" description="HRDC" evidence="17">
    <location>
        <begin position="512"/>
        <end position="592"/>
    </location>
</feature>
<gene>
    <name evidence="20" type="ORF">GCM10007140_08630</name>
</gene>
<dbReference type="PROSITE" id="PS51194">
    <property type="entry name" value="HELICASE_CTER"/>
    <property type="match status" value="1"/>
</dbReference>
<dbReference type="GO" id="GO:0006281">
    <property type="term" value="P:DNA repair"/>
    <property type="evidence" value="ECO:0007669"/>
    <property type="project" value="UniProtKB-KW"/>
</dbReference>
<dbReference type="InterPro" id="IPR014001">
    <property type="entry name" value="Helicase_ATP-bd"/>
</dbReference>
<comment type="similarity">
    <text evidence="3">Belongs to the helicase family. RecQ subfamily.</text>
</comment>
<dbReference type="NCBIfam" id="TIGR00614">
    <property type="entry name" value="recQ_fam"/>
    <property type="match status" value="1"/>
</dbReference>
<dbReference type="SMART" id="SM00341">
    <property type="entry name" value="HRDC"/>
    <property type="match status" value="1"/>
</dbReference>
<dbReference type="InterPro" id="IPR011545">
    <property type="entry name" value="DEAD/DEAH_box_helicase_dom"/>
</dbReference>
<dbReference type="InterPro" id="IPR010997">
    <property type="entry name" value="HRDC-like_sf"/>
</dbReference>
<evidence type="ECO:0000256" key="3">
    <source>
        <dbReference type="ARBA" id="ARBA00005446"/>
    </source>
</evidence>
<dbReference type="GO" id="GO:0043590">
    <property type="term" value="C:bacterial nucleoid"/>
    <property type="evidence" value="ECO:0007669"/>
    <property type="project" value="TreeGrafter"/>
</dbReference>
<evidence type="ECO:0000256" key="14">
    <source>
        <dbReference type="ARBA" id="ARBA00023235"/>
    </source>
</evidence>
<dbReference type="InterPro" id="IPR002121">
    <property type="entry name" value="HRDC_dom"/>
</dbReference>
<dbReference type="GO" id="GO:0043138">
    <property type="term" value="F:3'-5' DNA helicase activity"/>
    <property type="evidence" value="ECO:0007669"/>
    <property type="project" value="UniProtKB-EC"/>
</dbReference>
<evidence type="ECO:0000313" key="21">
    <source>
        <dbReference type="Proteomes" id="UP000605259"/>
    </source>
</evidence>
<comment type="catalytic activity">
    <reaction evidence="15">
        <text>Couples ATP hydrolysis with the unwinding of duplex DNA by translocating in the 3'-5' direction.</text>
        <dbReference type="EC" id="5.6.2.4"/>
    </reaction>
</comment>
<dbReference type="SMART" id="SM00490">
    <property type="entry name" value="HELICc"/>
    <property type="match status" value="1"/>
</dbReference>
<dbReference type="PROSITE" id="PS50967">
    <property type="entry name" value="HRDC"/>
    <property type="match status" value="1"/>
</dbReference>
<dbReference type="Proteomes" id="UP000605259">
    <property type="component" value="Unassembled WGS sequence"/>
</dbReference>
<feature type="domain" description="Helicase ATP-binding" evidence="18">
    <location>
        <begin position="26"/>
        <end position="195"/>
    </location>
</feature>
<dbReference type="InterPro" id="IPR006293">
    <property type="entry name" value="DNA_helicase_ATP-dep_RecQ_bac"/>
</dbReference>
<keyword evidence="13" id="KW-0234">DNA repair</keyword>
<evidence type="ECO:0000256" key="12">
    <source>
        <dbReference type="ARBA" id="ARBA00023172"/>
    </source>
</evidence>
<dbReference type="InterPro" id="IPR044876">
    <property type="entry name" value="HRDC_dom_sf"/>
</dbReference>
<dbReference type="GO" id="GO:0009432">
    <property type="term" value="P:SOS response"/>
    <property type="evidence" value="ECO:0007669"/>
    <property type="project" value="UniProtKB-UniRule"/>
</dbReference>
<dbReference type="SUPFAM" id="SSF46785">
    <property type="entry name" value="Winged helix' DNA-binding domain"/>
    <property type="match status" value="1"/>
</dbReference>
<protein>
    <recommendedName>
        <fullName evidence="16">DNA helicase RecQ</fullName>
        <ecNumber evidence="16">5.6.2.4</ecNumber>
    </recommendedName>
</protein>
<dbReference type="GO" id="GO:0030894">
    <property type="term" value="C:replisome"/>
    <property type="evidence" value="ECO:0007669"/>
    <property type="project" value="TreeGrafter"/>
</dbReference>
<keyword evidence="4" id="KW-0479">Metal-binding</keyword>
<evidence type="ECO:0000256" key="9">
    <source>
        <dbReference type="ARBA" id="ARBA00022833"/>
    </source>
</evidence>
<evidence type="ECO:0000256" key="8">
    <source>
        <dbReference type="ARBA" id="ARBA00022806"/>
    </source>
</evidence>